<dbReference type="EMBL" id="RCZI01000004">
    <property type="protein sequence ID" value="TPG25923.1"/>
    <property type="molecule type" value="Genomic_DNA"/>
</dbReference>
<protein>
    <submittedName>
        <fullName evidence="1">TIGR02117 family protein</fullName>
    </submittedName>
</protein>
<sequence length="225" mass="24444">MRRSLRWIAGTLFALVVLVGSYVGVAAALMLMPANAKAPAEPSSVEAYVLSNGVHTDLVFPARSGTIDWTALFDPRDARAVPPDAEFIAIGWGDREFYLHTPTWADLTARRAFGALLGANASLLHVTWLSRAQLRQGAYAMPLSDAQYRRLIDHVRASLPAGRAIAISGAGYGAEDAFYEALGSYHAFETCNTWTGRGLRVAGVPVSRWTPFDFNVVGRLRPARP</sequence>
<dbReference type="OrthoDB" id="211174at2"/>
<dbReference type="Pfam" id="PF09601">
    <property type="entry name" value="DUF2459"/>
    <property type="match status" value="1"/>
</dbReference>
<dbReference type="InterPro" id="IPR011727">
    <property type="entry name" value="CHP02117"/>
</dbReference>
<evidence type="ECO:0000313" key="2">
    <source>
        <dbReference type="Proteomes" id="UP000319212"/>
    </source>
</evidence>
<evidence type="ECO:0000313" key="1">
    <source>
        <dbReference type="EMBL" id="TPG25923.1"/>
    </source>
</evidence>
<dbReference type="Proteomes" id="UP000319212">
    <property type="component" value="Unassembled WGS sequence"/>
</dbReference>
<organism evidence="1 2">
    <name type="scientific">Variovorax guangxiensis</name>
    <dbReference type="NCBI Taxonomy" id="1775474"/>
    <lineage>
        <taxon>Bacteria</taxon>
        <taxon>Pseudomonadati</taxon>
        <taxon>Pseudomonadota</taxon>
        <taxon>Betaproteobacteria</taxon>
        <taxon>Burkholderiales</taxon>
        <taxon>Comamonadaceae</taxon>
        <taxon>Variovorax</taxon>
    </lineage>
</organism>
<proteinExistence type="predicted"/>
<name>A0A502DL10_9BURK</name>
<dbReference type="AlphaFoldDB" id="A0A502DL10"/>
<dbReference type="RefSeq" id="WP_140843383.1">
    <property type="nucleotide sequence ID" value="NZ_RCZI01000004.1"/>
</dbReference>
<reference evidence="1 2" key="1">
    <citation type="journal article" date="2019" name="Environ. Microbiol.">
        <title>Species interactions and distinct microbial communities in high Arctic permafrost affected cryosols are associated with the CH4 and CO2 gas fluxes.</title>
        <authorList>
            <person name="Altshuler I."/>
            <person name="Hamel J."/>
            <person name="Turney S."/>
            <person name="Magnuson E."/>
            <person name="Levesque R."/>
            <person name="Greer C."/>
            <person name="Whyte L.G."/>
        </authorList>
    </citation>
    <scope>NUCLEOTIDE SEQUENCE [LARGE SCALE GENOMIC DNA]</scope>
    <source>
        <strain evidence="1 2">S06.C</strain>
    </source>
</reference>
<accession>A0A502DL10</accession>
<comment type="caution">
    <text evidence="1">The sequence shown here is derived from an EMBL/GenBank/DDBJ whole genome shotgun (WGS) entry which is preliminary data.</text>
</comment>
<gene>
    <name evidence="1" type="ORF">EAH82_16075</name>
</gene>
<dbReference type="NCBIfam" id="TIGR02117">
    <property type="entry name" value="chp_urease_rgn"/>
    <property type="match status" value="1"/>
</dbReference>